<name>A0A914X289_9BILA</name>
<protein>
    <submittedName>
        <fullName evidence="2">Uncharacterized protein</fullName>
    </submittedName>
</protein>
<proteinExistence type="predicted"/>
<dbReference type="Proteomes" id="UP000887566">
    <property type="component" value="Unplaced"/>
</dbReference>
<organism evidence="1 2">
    <name type="scientific">Plectus sambesii</name>
    <dbReference type="NCBI Taxonomy" id="2011161"/>
    <lineage>
        <taxon>Eukaryota</taxon>
        <taxon>Metazoa</taxon>
        <taxon>Ecdysozoa</taxon>
        <taxon>Nematoda</taxon>
        <taxon>Chromadorea</taxon>
        <taxon>Plectida</taxon>
        <taxon>Plectina</taxon>
        <taxon>Plectoidea</taxon>
        <taxon>Plectidae</taxon>
        <taxon>Plectus</taxon>
    </lineage>
</organism>
<sequence>MSQIIVSLKTAIHGHIWRDAKIDELLLRELGQAPVGAPLKDVSLRSRQGGVYIFNAIDSHLPQTLLDHGSRHVSIIESTLPSTKKWKVGLFFNYCEHPSDKLHCEI</sequence>
<evidence type="ECO:0000313" key="2">
    <source>
        <dbReference type="WBParaSite" id="PSAMB.scaffold6134size10102.g27962.t1"/>
    </source>
</evidence>
<accession>A0A914X289</accession>
<dbReference type="AlphaFoldDB" id="A0A914X289"/>
<evidence type="ECO:0000313" key="1">
    <source>
        <dbReference type="Proteomes" id="UP000887566"/>
    </source>
</evidence>
<reference evidence="2" key="1">
    <citation type="submission" date="2022-11" db="UniProtKB">
        <authorList>
            <consortium name="WormBaseParasite"/>
        </authorList>
    </citation>
    <scope>IDENTIFICATION</scope>
</reference>
<keyword evidence="1" id="KW-1185">Reference proteome</keyword>
<dbReference type="WBParaSite" id="PSAMB.scaffold6134size10102.g27962.t1">
    <property type="protein sequence ID" value="PSAMB.scaffold6134size10102.g27962.t1"/>
    <property type="gene ID" value="PSAMB.scaffold6134size10102.g27962"/>
</dbReference>